<reference evidence="7 8" key="1">
    <citation type="submission" date="2016-10" db="EMBL/GenBank/DDBJ databases">
        <title>Genome Sequence of Pseudomonas putida GM4FR.</title>
        <authorList>
            <person name="Poehlein A."/>
            <person name="Wemheuer F."/>
            <person name="Hollensteiner J."/>
            <person name="Wemheuer B."/>
        </authorList>
    </citation>
    <scope>NUCLEOTIDE SEQUENCE [LARGE SCALE GENOMIC DNA]</scope>
    <source>
        <strain evidence="7 8">GM4FR</strain>
    </source>
</reference>
<dbReference type="OrthoDB" id="8925650at2"/>
<gene>
    <name evidence="7" type="ORF">PSEMO_22860</name>
</gene>
<dbReference type="RefSeq" id="WP_075803221.1">
    <property type="nucleotide sequence ID" value="NZ_MKZO01000018.1"/>
</dbReference>
<dbReference type="GO" id="GO:0016020">
    <property type="term" value="C:membrane"/>
    <property type="evidence" value="ECO:0007669"/>
    <property type="project" value="UniProtKB-SubCell"/>
</dbReference>
<feature type="transmembrane region" description="Helical" evidence="6">
    <location>
        <begin position="103"/>
        <end position="124"/>
    </location>
</feature>
<keyword evidence="5 6" id="KW-0472">Membrane</keyword>
<organism evidence="7 8">
    <name type="scientific">Pseudomonas putida</name>
    <name type="common">Arthrobacter siderocapsulatus</name>
    <dbReference type="NCBI Taxonomy" id="303"/>
    <lineage>
        <taxon>Bacteria</taxon>
        <taxon>Pseudomonadati</taxon>
        <taxon>Pseudomonadota</taxon>
        <taxon>Gammaproteobacteria</taxon>
        <taxon>Pseudomonadales</taxon>
        <taxon>Pseudomonadaceae</taxon>
        <taxon>Pseudomonas</taxon>
    </lineage>
</organism>
<evidence type="ECO:0000256" key="3">
    <source>
        <dbReference type="ARBA" id="ARBA00022692"/>
    </source>
</evidence>
<dbReference type="Pfam" id="PF07947">
    <property type="entry name" value="YhhN"/>
    <property type="match status" value="1"/>
</dbReference>
<evidence type="ECO:0000256" key="5">
    <source>
        <dbReference type="ARBA" id="ARBA00023136"/>
    </source>
</evidence>
<accession>A0A1Q9R5V4</accession>
<feature type="transmembrane region" description="Helical" evidence="6">
    <location>
        <begin position="136"/>
        <end position="162"/>
    </location>
</feature>
<dbReference type="PANTHER" id="PTHR31885:SF6">
    <property type="entry name" value="GH04784P"/>
    <property type="match status" value="1"/>
</dbReference>
<evidence type="ECO:0000256" key="1">
    <source>
        <dbReference type="ARBA" id="ARBA00004141"/>
    </source>
</evidence>
<keyword evidence="4 6" id="KW-1133">Transmembrane helix</keyword>
<evidence type="ECO:0008006" key="9">
    <source>
        <dbReference type="Google" id="ProtNLM"/>
    </source>
</evidence>
<dbReference type="Proteomes" id="UP000186736">
    <property type="component" value="Unassembled WGS sequence"/>
</dbReference>
<comment type="subcellular location">
    <subcellularLocation>
        <location evidence="1">Membrane</location>
        <topology evidence="1">Multi-pass membrane protein</topology>
    </subcellularLocation>
</comment>
<dbReference type="GO" id="GO:0016787">
    <property type="term" value="F:hydrolase activity"/>
    <property type="evidence" value="ECO:0007669"/>
    <property type="project" value="TreeGrafter"/>
</dbReference>
<dbReference type="EMBL" id="MKZO01000018">
    <property type="protein sequence ID" value="OLS62725.1"/>
    <property type="molecule type" value="Genomic_DNA"/>
</dbReference>
<evidence type="ECO:0000313" key="8">
    <source>
        <dbReference type="Proteomes" id="UP000186736"/>
    </source>
</evidence>
<evidence type="ECO:0000256" key="4">
    <source>
        <dbReference type="ARBA" id="ARBA00022989"/>
    </source>
</evidence>
<sequence>MPRSATLCALALIGGAFYLYATGSGQPWLAFAAKPVPVLMLMIWLAGAPAGTYRRWILIGLGFSILGDLALAWPADLFIIGLAAFFCAHLAYLRAYLDETRTFAPGALLVAAACGVGLFTLLAWHGLGDLLIPVAAYALVISAMLWRALACAGLAALGAASFVLSDSLIGIDRFVSPFAAAPYLIILFYWLGQWAIAGSAQRQRSAQPLIQAATPANKSV</sequence>
<feature type="transmembrane region" description="Helical" evidence="6">
    <location>
        <begin position="174"/>
        <end position="192"/>
    </location>
</feature>
<comment type="similarity">
    <text evidence="2">Belongs to the TMEM86 family.</text>
</comment>
<feature type="transmembrane region" description="Helical" evidence="6">
    <location>
        <begin position="78"/>
        <end position="97"/>
    </location>
</feature>
<keyword evidence="3 6" id="KW-0812">Transmembrane</keyword>
<evidence type="ECO:0000256" key="6">
    <source>
        <dbReference type="SAM" id="Phobius"/>
    </source>
</evidence>
<proteinExistence type="inferred from homology"/>
<name>A0A1Q9R5V4_PSEPU</name>
<protein>
    <recommendedName>
        <fullName evidence="9">Lysoplasmalogenase</fullName>
    </recommendedName>
</protein>
<comment type="caution">
    <text evidence="7">The sequence shown here is derived from an EMBL/GenBank/DDBJ whole genome shotgun (WGS) entry which is preliminary data.</text>
</comment>
<evidence type="ECO:0000256" key="2">
    <source>
        <dbReference type="ARBA" id="ARBA00007375"/>
    </source>
</evidence>
<evidence type="ECO:0000313" key="7">
    <source>
        <dbReference type="EMBL" id="OLS62725.1"/>
    </source>
</evidence>
<dbReference type="InterPro" id="IPR012506">
    <property type="entry name" value="TMEM86B-like"/>
</dbReference>
<dbReference type="PANTHER" id="PTHR31885">
    <property type="entry name" value="GH04784P"/>
    <property type="match status" value="1"/>
</dbReference>
<dbReference type="AlphaFoldDB" id="A0A1Q9R5V4"/>